<keyword evidence="2" id="KW-1185">Reference proteome</keyword>
<dbReference type="RefSeq" id="XP_065329367.1">
    <property type="nucleotide sequence ID" value="XM_065473295.1"/>
</dbReference>
<dbReference type="EMBL" id="CP142729">
    <property type="protein sequence ID" value="WUR03222.1"/>
    <property type="molecule type" value="Genomic_DNA"/>
</dbReference>
<sequence>MNVLIYLCLLNCTNDTCLDRLNNIRKDIANIFMKDDPVFVLNKLLIEKYRTKQKTPRIADYTKDEFDLRNSSFQREWEMRFDAEVKIFLADEEKGFLNAKDDNILSGLKFEIDMLKERKFESVENLEREYDLADIILSHMRRYEQKVDDDLNCFELKVYILQKNLHYEKQLSKGRFHSCYI</sequence>
<evidence type="ECO:0000313" key="2">
    <source>
        <dbReference type="Proteomes" id="UP001334084"/>
    </source>
</evidence>
<reference evidence="1" key="1">
    <citation type="journal article" date="2024" name="BMC Genomics">
        <title>Functional annotation of a divergent genome using sequence and structure-based similarity.</title>
        <authorList>
            <person name="Svedberg D."/>
            <person name="Winiger R.R."/>
            <person name="Berg A."/>
            <person name="Sharma H."/>
            <person name="Tellgren-Roth C."/>
            <person name="Debrunner-Vossbrinck B.A."/>
            <person name="Vossbrinck C.R."/>
            <person name="Barandun J."/>
        </authorList>
    </citation>
    <scope>NUCLEOTIDE SEQUENCE</scope>
    <source>
        <strain evidence="1">Illinois isolate</strain>
    </source>
</reference>
<protein>
    <submittedName>
        <fullName evidence="1">Uncharacterized protein</fullName>
    </submittedName>
</protein>
<accession>A0AAX4JB69</accession>
<organism evidence="1 2">
    <name type="scientific">Vairimorpha necatrix</name>
    <dbReference type="NCBI Taxonomy" id="6039"/>
    <lineage>
        <taxon>Eukaryota</taxon>
        <taxon>Fungi</taxon>
        <taxon>Fungi incertae sedis</taxon>
        <taxon>Microsporidia</taxon>
        <taxon>Nosematidae</taxon>
        <taxon>Vairimorpha</taxon>
    </lineage>
</organism>
<evidence type="ECO:0000313" key="1">
    <source>
        <dbReference type="EMBL" id="WUR03222.1"/>
    </source>
</evidence>
<name>A0AAX4JB69_9MICR</name>
<dbReference type="KEGG" id="vnx:VNE69_04051"/>
<dbReference type="Proteomes" id="UP001334084">
    <property type="component" value="Chromosome 4"/>
</dbReference>
<gene>
    <name evidence="1" type="ORF">VNE69_04051</name>
</gene>
<proteinExistence type="predicted"/>
<dbReference type="AlphaFoldDB" id="A0AAX4JB69"/>
<dbReference type="GeneID" id="90541041"/>